<protein>
    <submittedName>
        <fullName evidence="4">Ceramide kinase-like protein</fullName>
    </submittedName>
</protein>
<gene>
    <name evidence="4" type="primary">LOC106181617</name>
</gene>
<keyword evidence="3" id="KW-1185">Reference proteome</keyword>
<dbReference type="Proteomes" id="UP000085678">
    <property type="component" value="Unplaced"/>
</dbReference>
<dbReference type="InterPro" id="IPR016064">
    <property type="entry name" value="NAD/diacylglycerol_kinase_sf"/>
</dbReference>
<dbReference type="AlphaFoldDB" id="A0A1S3KGA5"/>
<dbReference type="Gene3D" id="3.40.50.10330">
    <property type="entry name" value="Probable inorganic polyphosphate/atp-NAD kinase, domain 1"/>
    <property type="match status" value="1"/>
</dbReference>
<dbReference type="SUPFAM" id="SSF111331">
    <property type="entry name" value="NAD kinase/diacylglycerol kinase-like"/>
    <property type="match status" value="1"/>
</dbReference>
<evidence type="ECO:0000259" key="2">
    <source>
        <dbReference type="PROSITE" id="PS50146"/>
    </source>
</evidence>
<dbReference type="OrthoDB" id="530923at2759"/>
<dbReference type="KEGG" id="lak:106181617"/>
<dbReference type="InParanoid" id="A0A1S3KGA5"/>
<dbReference type="Pfam" id="PF19280">
    <property type="entry name" value="CERK_C"/>
    <property type="match status" value="1"/>
</dbReference>
<feature type="compositionally biased region" description="Acidic residues" evidence="1">
    <location>
        <begin position="568"/>
        <end position="579"/>
    </location>
</feature>
<dbReference type="GeneID" id="106181617"/>
<dbReference type="InterPro" id="IPR050187">
    <property type="entry name" value="Lipid_Phosphate_FormReg"/>
</dbReference>
<feature type="compositionally biased region" description="Polar residues" evidence="1">
    <location>
        <begin position="584"/>
        <end position="603"/>
    </location>
</feature>
<evidence type="ECO:0000313" key="3">
    <source>
        <dbReference type="Proteomes" id="UP000085678"/>
    </source>
</evidence>
<dbReference type="RefSeq" id="XP_013421522.1">
    <property type="nucleotide sequence ID" value="XM_013566068.1"/>
</dbReference>
<dbReference type="PANTHER" id="PTHR12358:SF26">
    <property type="entry name" value="CERAMIDE KINASE-LIKE PROTEIN"/>
    <property type="match status" value="1"/>
</dbReference>
<dbReference type="PROSITE" id="PS50146">
    <property type="entry name" value="DAGK"/>
    <property type="match status" value="1"/>
</dbReference>
<reference evidence="4" key="1">
    <citation type="submission" date="2025-08" db="UniProtKB">
        <authorList>
            <consortium name="RefSeq"/>
        </authorList>
    </citation>
    <scope>IDENTIFICATION</scope>
    <source>
        <tissue evidence="4">Gonads</tissue>
    </source>
</reference>
<dbReference type="InterPro" id="IPR017438">
    <property type="entry name" value="ATP-NAD_kinase_N"/>
</dbReference>
<feature type="domain" description="DAGKc" evidence="2">
    <location>
        <begin position="162"/>
        <end position="311"/>
    </location>
</feature>
<proteinExistence type="predicted"/>
<evidence type="ECO:0000313" key="4">
    <source>
        <dbReference type="RefSeq" id="XP_013421522.1"/>
    </source>
</evidence>
<dbReference type="GO" id="GO:0001729">
    <property type="term" value="F:ceramide kinase activity"/>
    <property type="evidence" value="ECO:0007669"/>
    <property type="project" value="TreeGrafter"/>
</dbReference>
<feature type="region of interest" description="Disordered" evidence="1">
    <location>
        <begin position="568"/>
        <end position="621"/>
    </location>
</feature>
<dbReference type="GO" id="GO:0016020">
    <property type="term" value="C:membrane"/>
    <property type="evidence" value="ECO:0007669"/>
    <property type="project" value="GOC"/>
</dbReference>
<dbReference type="GO" id="GO:0006672">
    <property type="term" value="P:ceramide metabolic process"/>
    <property type="evidence" value="ECO:0007669"/>
    <property type="project" value="TreeGrafter"/>
</dbReference>
<dbReference type="InterPro" id="IPR001206">
    <property type="entry name" value="Diacylglycerol_kinase_cat_dom"/>
</dbReference>
<evidence type="ECO:0000256" key="1">
    <source>
        <dbReference type="SAM" id="MobiDB-lite"/>
    </source>
</evidence>
<dbReference type="PANTHER" id="PTHR12358">
    <property type="entry name" value="SPHINGOSINE KINASE"/>
    <property type="match status" value="1"/>
</dbReference>
<dbReference type="Pfam" id="PF00781">
    <property type="entry name" value="DAGK_cat"/>
    <property type="match status" value="1"/>
</dbReference>
<name>A0A1S3KGA5_LINAN</name>
<organism evidence="3 4">
    <name type="scientific">Lingula anatina</name>
    <name type="common">Brachiopod</name>
    <name type="synonym">Lingula unguis</name>
    <dbReference type="NCBI Taxonomy" id="7574"/>
    <lineage>
        <taxon>Eukaryota</taxon>
        <taxon>Metazoa</taxon>
        <taxon>Spiralia</taxon>
        <taxon>Lophotrochozoa</taxon>
        <taxon>Brachiopoda</taxon>
        <taxon>Linguliformea</taxon>
        <taxon>Lingulata</taxon>
        <taxon>Lingulida</taxon>
        <taxon>Linguloidea</taxon>
        <taxon>Lingulidae</taxon>
        <taxon>Lingula</taxon>
    </lineage>
</organism>
<dbReference type="STRING" id="7574.A0A1S3KGA5"/>
<sequence length="698" mass="78616">MDVTEEYLATASEKINYSQKDRGVEASARRAPEDDLKGIFCVEEVSCDVVLTDSRVTWVPLGAGKIEKKKSKKKKLDTGPVKSDRSSGYLLLQDVLVVKIQRQKNVTRGPSQGVCQGVALFTYEKKDSNKLRERVILLGHPSEDICHTWANRIEQVLEGYVRRPKRIKMFLQPFAGLRVGRKVFREKICPMLLLAKTKSDVKEIYHKEQIKQEMVHLELDSYDCVIAMGGDGTVSEVVNGLLRRSQTEEGIDLKPGVNPAKACLPFGIVPIGTTNHIAHSVLGIDDPVTAMYHILYGNTTPLDICAVYSNDKFYQWAFNSQYGFAGNILDFSQRYRKLGSKRIDAAFLKALTKSKLKPYDCEIQFIPSPNAATSHPKDGTPCTTGCSICLGTTASSPRGSVYTDSLHEYDPLAVSGTSSTIIDLTKESPWHSTKGAYLSVCLFTVPALCEWAPMGLCKYTHLADGCADLVLVRNVERKEFLRYLKRHGGPKNQLDFPFVECYRVKEVKFRPRMGATWKHTDHDYDDLEYEVLRKSTQSTRLAPISEQMNVVDDLHDDHSDQDVEDVEDIPVDSDEDAESLGDGSVSTTRSRSKPSSANVSLDGSNVEVPRQASSAPSYRPSKYEVNMEKYRKKQREKEEKARIKETRKMTSVWNVDNELREQLDLDFRVHPHLLMVYGQGVSPDTEFEENRLGCIPRF</sequence>
<dbReference type="InterPro" id="IPR045363">
    <property type="entry name" value="CERK_C"/>
</dbReference>
<accession>A0A1S3KGA5</accession>
<dbReference type="Gene3D" id="2.60.200.40">
    <property type="match status" value="1"/>
</dbReference>